<proteinExistence type="inferred from homology"/>
<evidence type="ECO:0000259" key="9">
    <source>
        <dbReference type="PROSITE" id="PS00125"/>
    </source>
</evidence>
<keyword evidence="5" id="KW-0464">Manganese</keyword>
<evidence type="ECO:0000256" key="6">
    <source>
        <dbReference type="ARBA" id="ARBA00047761"/>
    </source>
</evidence>
<keyword evidence="3 8" id="KW-0378">Hydrolase</keyword>
<evidence type="ECO:0000256" key="7">
    <source>
        <dbReference type="ARBA" id="ARBA00048336"/>
    </source>
</evidence>
<dbReference type="PROSITE" id="PS00125">
    <property type="entry name" value="SER_THR_PHOSPHATASE"/>
    <property type="match status" value="1"/>
</dbReference>
<sequence length="129" mass="14975">LQICHKMVDLLRECSTLEYIHDPEGVAIFGDLHGSVFDLFKGLKNSGWPSERTLIFLGDYVDRGEYPIELVLFLFLLKLRYPKRVYLLRGNHETISQCYGNKTDERGLIRTVCFDSSEGSHIIFFPRFV</sequence>
<dbReference type="GO" id="GO:0005634">
    <property type="term" value="C:nucleus"/>
    <property type="evidence" value="ECO:0007669"/>
    <property type="project" value="TreeGrafter"/>
</dbReference>
<evidence type="ECO:0000256" key="8">
    <source>
        <dbReference type="RuleBase" id="RU004273"/>
    </source>
</evidence>
<dbReference type="PANTHER" id="PTHR11668:SF300">
    <property type="entry name" value="SERINE_THREONINE-PROTEIN PHOSPHATASE"/>
    <property type="match status" value="1"/>
</dbReference>
<dbReference type="InterPro" id="IPR029052">
    <property type="entry name" value="Metallo-depent_PP-like"/>
</dbReference>
<dbReference type="SMART" id="SM00156">
    <property type="entry name" value="PP2Ac"/>
    <property type="match status" value="1"/>
</dbReference>
<name>A0A183EX60_9BILA</name>
<dbReference type="EC" id="3.1.3.16" evidence="8"/>
<reference evidence="10" key="1">
    <citation type="submission" date="2016-06" db="UniProtKB">
        <authorList>
            <consortium name="WormBaseParasite"/>
        </authorList>
    </citation>
    <scope>IDENTIFICATION</scope>
</reference>
<comment type="catalytic activity">
    <reaction evidence="6">
        <text>O-phospho-L-seryl-[protein] + H2O = L-seryl-[protein] + phosphate</text>
        <dbReference type="Rhea" id="RHEA:20629"/>
        <dbReference type="Rhea" id="RHEA-COMP:9863"/>
        <dbReference type="Rhea" id="RHEA-COMP:11604"/>
        <dbReference type="ChEBI" id="CHEBI:15377"/>
        <dbReference type="ChEBI" id="CHEBI:29999"/>
        <dbReference type="ChEBI" id="CHEBI:43474"/>
        <dbReference type="ChEBI" id="CHEBI:83421"/>
        <dbReference type="EC" id="3.1.3.16"/>
    </reaction>
</comment>
<keyword evidence="4" id="KW-0904">Protein phosphatase</keyword>
<evidence type="ECO:0000256" key="4">
    <source>
        <dbReference type="ARBA" id="ARBA00022912"/>
    </source>
</evidence>
<dbReference type="PANTHER" id="PTHR11668">
    <property type="entry name" value="SERINE/THREONINE PROTEIN PHOSPHATASE"/>
    <property type="match status" value="1"/>
</dbReference>
<comment type="catalytic activity">
    <reaction evidence="7 8">
        <text>O-phospho-L-threonyl-[protein] + H2O = L-threonyl-[protein] + phosphate</text>
        <dbReference type="Rhea" id="RHEA:47004"/>
        <dbReference type="Rhea" id="RHEA-COMP:11060"/>
        <dbReference type="Rhea" id="RHEA-COMP:11605"/>
        <dbReference type="ChEBI" id="CHEBI:15377"/>
        <dbReference type="ChEBI" id="CHEBI:30013"/>
        <dbReference type="ChEBI" id="CHEBI:43474"/>
        <dbReference type="ChEBI" id="CHEBI:61977"/>
        <dbReference type="EC" id="3.1.3.16"/>
    </reaction>
</comment>
<dbReference type="InterPro" id="IPR050341">
    <property type="entry name" value="PP1_catalytic_subunit"/>
</dbReference>
<evidence type="ECO:0000256" key="2">
    <source>
        <dbReference type="ARBA" id="ARBA00022723"/>
    </source>
</evidence>
<dbReference type="Pfam" id="PF00149">
    <property type="entry name" value="Metallophos"/>
    <property type="match status" value="1"/>
</dbReference>
<evidence type="ECO:0000256" key="3">
    <source>
        <dbReference type="ARBA" id="ARBA00022801"/>
    </source>
</evidence>
<organism evidence="10">
    <name type="scientific">Gongylonema pulchrum</name>
    <dbReference type="NCBI Taxonomy" id="637853"/>
    <lineage>
        <taxon>Eukaryota</taxon>
        <taxon>Metazoa</taxon>
        <taxon>Ecdysozoa</taxon>
        <taxon>Nematoda</taxon>
        <taxon>Chromadorea</taxon>
        <taxon>Rhabditida</taxon>
        <taxon>Spirurina</taxon>
        <taxon>Spiruromorpha</taxon>
        <taxon>Spiruroidea</taxon>
        <taxon>Gongylonematidae</taxon>
        <taxon>Gongylonema</taxon>
    </lineage>
</organism>
<evidence type="ECO:0000313" key="10">
    <source>
        <dbReference type="WBParaSite" id="GPUH_0002558101-mRNA-1"/>
    </source>
</evidence>
<accession>A0A183EX60</accession>
<keyword evidence="2" id="KW-0479">Metal-binding</keyword>
<dbReference type="AlphaFoldDB" id="A0A183EX60"/>
<protein>
    <recommendedName>
        <fullName evidence="8">Serine/threonine-protein phosphatase</fullName>
        <ecNumber evidence="8">3.1.3.16</ecNumber>
    </recommendedName>
</protein>
<evidence type="ECO:0000256" key="5">
    <source>
        <dbReference type="ARBA" id="ARBA00023211"/>
    </source>
</evidence>
<comment type="similarity">
    <text evidence="8">Belongs to the PPP phosphatase family.</text>
</comment>
<dbReference type="GO" id="GO:0046872">
    <property type="term" value="F:metal ion binding"/>
    <property type="evidence" value="ECO:0007669"/>
    <property type="project" value="UniProtKB-KW"/>
</dbReference>
<dbReference type="GO" id="GO:0004722">
    <property type="term" value="F:protein serine/threonine phosphatase activity"/>
    <property type="evidence" value="ECO:0007669"/>
    <property type="project" value="UniProtKB-EC"/>
</dbReference>
<dbReference type="InterPro" id="IPR006186">
    <property type="entry name" value="Ser/Thr-sp_prot-phosphatase"/>
</dbReference>
<comment type="cofactor">
    <cofactor evidence="1">
        <name>Mn(2+)</name>
        <dbReference type="ChEBI" id="CHEBI:29035"/>
    </cofactor>
</comment>
<dbReference type="WBParaSite" id="GPUH_0002558101-mRNA-1">
    <property type="protein sequence ID" value="GPUH_0002558101-mRNA-1"/>
    <property type="gene ID" value="GPUH_0002558101"/>
</dbReference>
<feature type="domain" description="Serine/threonine specific protein phosphatases" evidence="9">
    <location>
        <begin position="88"/>
        <end position="93"/>
    </location>
</feature>
<dbReference type="GO" id="GO:0005737">
    <property type="term" value="C:cytoplasm"/>
    <property type="evidence" value="ECO:0007669"/>
    <property type="project" value="TreeGrafter"/>
</dbReference>
<dbReference type="Gene3D" id="3.60.21.10">
    <property type="match status" value="1"/>
</dbReference>
<dbReference type="PRINTS" id="PR00114">
    <property type="entry name" value="STPHPHTASE"/>
</dbReference>
<evidence type="ECO:0000256" key="1">
    <source>
        <dbReference type="ARBA" id="ARBA00001936"/>
    </source>
</evidence>
<dbReference type="SUPFAM" id="SSF56300">
    <property type="entry name" value="Metallo-dependent phosphatases"/>
    <property type="match status" value="1"/>
</dbReference>
<dbReference type="InterPro" id="IPR004843">
    <property type="entry name" value="Calcineurin-like_PHP"/>
</dbReference>